<reference evidence="1 2" key="1">
    <citation type="journal article" date="2016" name="Proc. Natl. Acad. Sci. U.S.A.">
        <title>Comparative genomics of biotechnologically important yeasts.</title>
        <authorList>
            <person name="Riley R."/>
            <person name="Haridas S."/>
            <person name="Wolfe K.H."/>
            <person name="Lopes M.R."/>
            <person name="Hittinger C.T."/>
            <person name="Goeker M."/>
            <person name="Salamov A.A."/>
            <person name="Wisecaver J.H."/>
            <person name="Long T.M."/>
            <person name="Calvey C.H."/>
            <person name="Aerts A.L."/>
            <person name="Barry K.W."/>
            <person name="Choi C."/>
            <person name="Clum A."/>
            <person name="Coughlan A.Y."/>
            <person name="Deshpande S."/>
            <person name="Douglass A.P."/>
            <person name="Hanson S.J."/>
            <person name="Klenk H.-P."/>
            <person name="LaButti K.M."/>
            <person name="Lapidus A."/>
            <person name="Lindquist E.A."/>
            <person name="Lipzen A.M."/>
            <person name="Meier-Kolthoff J.P."/>
            <person name="Ohm R.A."/>
            <person name="Otillar R.P."/>
            <person name="Pangilinan J.L."/>
            <person name="Peng Y."/>
            <person name="Rokas A."/>
            <person name="Rosa C.A."/>
            <person name="Scheuner C."/>
            <person name="Sibirny A.A."/>
            <person name="Slot J.C."/>
            <person name="Stielow J.B."/>
            <person name="Sun H."/>
            <person name="Kurtzman C.P."/>
            <person name="Blackwell M."/>
            <person name="Grigoriev I.V."/>
            <person name="Jeffries T.W."/>
        </authorList>
    </citation>
    <scope>NUCLEOTIDE SEQUENCE [LARGE SCALE GENOMIC DNA]</scope>
    <source>
        <strain evidence="1 2">NRRL Y-11557</strain>
    </source>
</reference>
<name>A0A1E3PXJ9_LIPST</name>
<sequence>MSRILRTRDRKEEKGKKGKSTARCIKTLGKEGMVYRVKIAADNTLESLVVLHPDDIAKARL</sequence>
<evidence type="ECO:0000313" key="2">
    <source>
        <dbReference type="Proteomes" id="UP000094385"/>
    </source>
</evidence>
<dbReference type="AlphaFoldDB" id="A0A1E3PXJ9"/>
<accession>A0A1E3PXJ9</accession>
<organism evidence="1 2">
    <name type="scientific">Lipomyces starkeyi NRRL Y-11557</name>
    <dbReference type="NCBI Taxonomy" id="675824"/>
    <lineage>
        <taxon>Eukaryota</taxon>
        <taxon>Fungi</taxon>
        <taxon>Dikarya</taxon>
        <taxon>Ascomycota</taxon>
        <taxon>Saccharomycotina</taxon>
        <taxon>Lipomycetes</taxon>
        <taxon>Lipomycetales</taxon>
        <taxon>Lipomycetaceae</taxon>
        <taxon>Lipomyces</taxon>
    </lineage>
</organism>
<dbReference type="Proteomes" id="UP000094385">
    <property type="component" value="Unassembled WGS sequence"/>
</dbReference>
<evidence type="ECO:0000313" key="1">
    <source>
        <dbReference type="EMBL" id="ODQ70126.1"/>
    </source>
</evidence>
<proteinExistence type="predicted"/>
<dbReference type="EMBL" id="KV454301">
    <property type="protein sequence ID" value="ODQ70126.1"/>
    <property type="molecule type" value="Genomic_DNA"/>
</dbReference>
<protein>
    <submittedName>
        <fullName evidence="1">Uncharacterized protein</fullName>
    </submittedName>
</protein>
<keyword evidence="2" id="KW-1185">Reference proteome</keyword>
<gene>
    <name evidence="1" type="ORF">LIPSTDRAFT_75123</name>
</gene>